<dbReference type="OrthoDB" id="9765586at2"/>
<dbReference type="GO" id="GO:0046872">
    <property type="term" value="F:metal ion binding"/>
    <property type="evidence" value="ECO:0007669"/>
    <property type="project" value="UniProtKB-KW"/>
</dbReference>
<dbReference type="Proteomes" id="UP000288943">
    <property type="component" value="Chromosome"/>
</dbReference>
<keyword evidence="7" id="KW-0067">ATP-binding</keyword>
<feature type="region of interest" description="Disordered" evidence="14">
    <location>
        <begin position="662"/>
        <end position="698"/>
    </location>
</feature>
<keyword evidence="1" id="KW-0004">4Fe-4S</keyword>
<evidence type="ECO:0000256" key="12">
    <source>
        <dbReference type="ARBA" id="ARBA00023235"/>
    </source>
</evidence>
<dbReference type="SUPFAM" id="SSF52540">
    <property type="entry name" value="P-loop containing nucleoside triphosphate hydrolases"/>
    <property type="match status" value="2"/>
</dbReference>
<protein>
    <submittedName>
        <fullName evidence="17">ATP-dependent DNA helicase</fullName>
    </submittedName>
</protein>
<evidence type="ECO:0000313" key="17">
    <source>
        <dbReference type="EMBL" id="QAV16278.1"/>
    </source>
</evidence>
<evidence type="ECO:0000256" key="6">
    <source>
        <dbReference type="ARBA" id="ARBA00022806"/>
    </source>
</evidence>
<evidence type="ECO:0000256" key="9">
    <source>
        <dbReference type="ARBA" id="ARBA00023014"/>
    </source>
</evidence>
<keyword evidence="12" id="KW-0413">Isomerase</keyword>
<dbReference type="EMBL" id="JAMDMJ010000034">
    <property type="protein sequence ID" value="MCY9598739.1"/>
    <property type="molecule type" value="Genomic_DNA"/>
</dbReference>
<keyword evidence="4" id="KW-0227">DNA damage</keyword>
<keyword evidence="19" id="KW-1185">Reference proteome</keyword>
<dbReference type="InterPro" id="IPR006555">
    <property type="entry name" value="ATP-dep_Helicase_C"/>
</dbReference>
<organism evidence="17 18">
    <name type="scientific">Paenibacillus chitinolyticus</name>
    <dbReference type="NCBI Taxonomy" id="79263"/>
    <lineage>
        <taxon>Bacteria</taxon>
        <taxon>Bacillati</taxon>
        <taxon>Bacillota</taxon>
        <taxon>Bacilli</taxon>
        <taxon>Bacillales</taxon>
        <taxon>Paenibacillaceae</taxon>
        <taxon>Paenibacillus</taxon>
    </lineage>
</organism>
<keyword evidence="8" id="KW-0408">Iron</keyword>
<dbReference type="GO" id="GO:0051539">
    <property type="term" value="F:4 iron, 4 sulfur cluster binding"/>
    <property type="evidence" value="ECO:0007669"/>
    <property type="project" value="UniProtKB-KW"/>
</dbReference>
<keyword evidence="2" id="KW-0479">Metal-binding</keyword>
<reference evidence="17 18" key="1">
    <citation type="submission" date="2018-01" db="EMBL/GenBank/DDBJ databases">
        <title>The whole genome sequencing and assembly of Paenibacillus chitinolyticus KCCM 41400 strain.</title>
        <authorList>
            <person name="Kim J.-Y."/>
            <person name="Park M.-K."/>
            <person name="Lee Y.-J."/>
            <person name="Yi H."/>
            <person name="Bahn Y.-S."/>
            <person name="Kim J.F."/>
            <person name="Lee D.-W."/>
        </authorList>
    </citation>
    <scope>NUCLEOTIDE SEQUENCE [LARGE SCALE GENOMIC DNA]</scope>
    <source>
        <strain evidence="17 18">KCCM 41400</strain>
    </source>
</reference>
<evidence type="ECO:0000256" key="14">
    <source>
        <dbReference type="SAM" id="MobiDB-lite"/>
    </source>
</evidence>
<keyword evidence="3" id="KW-0547">Nucleotide-binding</keyword>
<evidence type="ECO:0000256" key="5">
    <source>
        <dbReference type="ARBA" id="ARBA00022801"/>
    </source>
</evidence>
<dbReference type="GO" id="GO:0005524">
    <property type="term" value="F:ATP binding"/>
    <property type="evidence" value="ECO:0007669"/>
    <property type="project" value="UniProtKB-KW"/>
</dbReference>
<evidence type="ECO:0000256" key="10">
    <source>
        <dbReference type="ARBA" id="ARBA00023125"/>
    </source>
</evidence>
<dbReference type="PANTHER" id="PTHR11472">
    <property type="entry name" value="DNA REPAIR DEAD HELICASE RAD3/XP-D SUBFAMILY MEMBER"/>
    <property type="match status" value="1"/>
</dbReference>
<dbReference type="GO" id="GO:0016818">
    <property type="term" value="F:hydrolase activity, acting on acid anhydrides, in phosphorus-containing anhydrides"/>
    <property type="evidence" value="ECO:0007669"/>
    <property type="project" value="InterPro"/>
</dbReference>
<name>A0A410WPF3_9BACL</name>
<evidence type="ECO:0000256" key="8">
    <source>
        <dbReference type="ARBA" id="ARBA00023004"/>
    </source>
</evidence>
<feature type="domain" description="Helicase ATP-binding" evidence="15">
    <location>
        <begin position="183"/>
        <end position="429"/>
    </location>
</feature>
<dbReference type="Gene3D" id="1.10.30.20">
    <property type="entry name" value="Bacterial XPD DNA helicase, FeS cluster domain"/>
    <property type="match status" value="1"/>
</dbReference>
<evidence type="ECO:0000256" key="7">
    <source>
        <dbReference type="ARBA" id="ARBA00022840"/>
    </source>
</evidence>
<dbReference type="InterPro" id="IPR011604">
    <property type="entry name" value="PDDEXK-like_dom_sf"/>
</dbReference>
<dbReference type="RefSeq" id="WP_042231351.1">
    <property type="nucleotide sequence ID" value="NZ_CP026520.1"/>
</dbReference>
<evidence type="ECO:0000313" key="19">
    <source>
        <dbReference type="Proteomes" id="UP001527202"/>
    </source>
</evidence>
<dbReference type="SMART" id="SM00488">
    <property type="entry name" value="DEXDc2"/>
    <property type="match status" value="1"/>
</dbReference>
<dbReference type="KEGG" id="pchi:PC41400_00605"/>
<dbReference type="Gene3D" id="3.40.50.300">
    <property type="entry name" value="P-loop containing nucleotide triphosphate hydrolases"/>
    <property type="match status" value="2"/>
</dbReference>
<dbReference type="InterPro" id="IPR006554">
    <property type="entry name" value="Helicase-like_DEXD_c2"/>
</dbReference>
<sequence length="846" mass="95007">MSGEVRISVRTLVEYAYRSGSIESGFRTATALTEGTKAHQKVQKTYGDSDQKEVFLQTEILLDGMAFVLEGRCDGLLFDDDGGEVTIDEIKSSTGDPRLVEENRHPVHWAQAVCYAYMYARQHGREHMKVQLTYVQVGTEEQQRYVREYSYNEMEAAVLEAVRLYAPYAAMQLQNRRERDASIRELPFPYPAYREGQRQFAGSVYKTIKDGHKLFANAPTGTGKTISTLFPSVKAVGEGLLQRIFYLTAKTLTRTAAEEAFSLMIERGLHMRTVTLTAKDKICFRDEVDCRKEICEFADGYYDRVNGAVLDMLSHEKLMNRGVIETYARKHKVCPFEFSLDAAYAADAVICDYNYIFDPKVYLKRLPEEVKKQTALLIDEAHNLVDRGREMFSAELTKAPFLQLKRDFKGRNSAVEAAAKAVNDYFIAFRKEQGSSGSFVLREVAEELPVLLEAFAQQAERELSAPGQGGEAQELLLDTYFAVQSFLRTAKYYDERYVTLAEVQRSDVRLKLLCLDPSALLAQMGKGYRAHVFFSATLTPFSYYMDMLGGGEDDYTVAIPWPFRQEQLDVWIEPLSTRYKDRDKTKLPISRLLGKLVREKPGNYLVFFPSYEYMREVAALFLEQERGPQSGAAVDGEAGGTEAASETAFEAVEVLLQDRLPASDESGGGSILAEEAGSGSSGGSGCSGAETGSGDHSSRMLRILVQQPSMPEEERESFLASFRADSSRTLIGFAVMGGIFSEGIDLRGDRLTGVVVVGVGLPQVGPERNIIKEHFDRDGRSGFDYAYVFPGMNKVMQAGGRLIRTENDYGTLVLIDDRFLQRRYQSLLPPEWRHFTIPGQEKERTH</sequence>
<dbReference type="GO" id="GO:0003677">
    <property type="term" value="F:DNA binding"/>
    <property type="evidence" value="ECO:0007669"/>
    <property type="project" value="UniProtKB-KW"/>
</dbReference>
<dbReference type="EMBL" id="CP026520">
    <property type="protein sequence ID" value="QAV16278.1"/>
    <property type="molecule type" value="Genomic_DNA"/>
</dbReference>
<gene>
    <name evidence="16" type="ORF">M5X16_23570</name>
    <name evidence="17" type="ORF">PC41400_00605</name>
</gene>
<evidence type="ECO:0000256" key="4">
    <source>
        <dbReference type="ARBA" id="ARBA00022763"/>
    </source>
</evidence>
<evidence type="ECO:0000313" key="16">
    <source>
        <dbReference type="EMBL" id="MCY9598739.1"/>
    </source>
</evidence>
<dbReference type="GO" id="GO:0006281">
    <property type="term" value="P:DNA repair"/>
    <property type="evidence" value="ECO:0007669"/>
    <property type="project" value="UniProtKB-KW"/>
</dbReference>
<dbReference type="Gene3D" id="3.90.320.10">
    <property type="match status" value="1"/>
</dbReference>
<dbReference type="Gene3D" id="1.10.275.40">
    <property type="match status" value="1"/>
</dbReference>
<keyword evidence="11" id="KW-0234">DNA repair</keyword>
<dbReference type="GO" id="GO:0003678">
    <property type="term" value="F:DNA helicase activity"/>
    <property type="evidence" value="ECO:0007669"/>
    <property type="project" value="InterPro"/>
</dbReference>
<dbReference type="InterPro" id="IPR027417">
    <property type="entry name" value="P-loop_NTPase"/>
</dbReference>
<dbReference type="PROSITE" id="PS51193">
    <property type="entry name" value="HELICASE_ATP_BIND_2"/>
    <property type="match status" value="1"/>
</dbReference>
<keyword evidence="5" id="KW-0378">Hydrolase</keyword>
<dbReference type="InterPro" id="IPR014013">
    <property type="entry name" value="Helic_SF1/SF2_ATP-bd_DinG/Rad3"/>
</dbReference>
<dbReference type="InterPro" id="IPR045028">
    <property type="entry name" value="DinG/Rad3-like"/>
</dbReference>
<dbReference type="GeneID" id="95373314"/>
<evidence type="ECO:0000256" key="11">
    <source>
        <dbReference type="ARBA" id="ARBA00023204"/>
    </source>
</evidence>
<keyword evidence="9" id="KW-0411">Iron-sulfur</keyword>
<evidence type="ECO:0000256" key="3">
    <source>
        <dbReference type="ARBA" id="ARBA00022741"/>
    </source>
</evidence>
<evidence type="ECO:0000256" key="1">
    <source>
        <dbReference type="ARBA" id="ARBA00022485"/>
    </source>
</evidence>
<dbReference type="SMART" id="SM00491">
    <property type="entry name" value="HELICc2"/>
    <property type="match status" value="1"/>
</dbReference>
<dbReference type="InterPro" id="IPR042493">
    <property type="entry name" value="XPD_DNA_FeS"/>
</dbReference>
<dbReference type="InterPro" id="IPR010614">
    <property type="entry name" value="RAD3-like_helicase_DEAD"/>
</dbReference>
<keyword evidence="6 17" id="KW-0347">Helicase</keyword>
<evidence type="ECO:0000256" key="13">
    <source>
        <dbReference type="ARBA" id="ARBA00038058"/>
    </source>
</evidence>
<evidence type="ECO:0000259" key="15">
    <source>
        <dbReference type="PROSITE" id="PS51193"/>
    </source>
</evidence>
<dbReference type="AlphaFoldDB" id="A0A410WPF3"/>
<proteinExistence type="inferred from homology"/>
<evidence type="ECO:0000256" key="2">
    <source>
        <dbReference type="ARBA" id="ARBA00022723"/>
    </source>
</evidence>
<reference evidence="16 19" key="2">
    <citation type="submission" date="2022-05" db="EMBL/GenBank/DDBJ databases">
        <title>Genome Sequencing of Bee-Associated Microbes.</title>
        <authorList>
            <person name="Dunlap C."/>
        </authorList>
    </citation>
    <scope>NUCLEOTIDE SEQUENCE [LARGE SCALE GENOMIC DNA]</scope>
    <source>
        <strain evidence="16 19">NRRL B-23120</strain>
    </source>
</reference>
<dbReference type="Pfam" id="PF13307">
    <property type="entry name" value="Helicase_C_2"/>
    <property type="match status" value="1"/>
</dbReference>
<dbReference type="PANTHER" id="PTHR11472:SF34">
    <property type="entry name" value="REGULATOR OF TELOMERE ELONGATION HELICASE 1"/>
    <property type="match status" value="1"/>
</dbReference>
<keyword evidence="10" id="KW-0238">DNA-binding</keyword>
<evidence type="ECO:0000313" key="18">
    <source>
        <dbReference type="Proteomes" id="UP000288943"/>
    </source>
</evidence>
<accession>A0A410WPF3</accession>
<dbReference type="Pfam" id="PF06733">
    <property type="entry name" value="DEAD_2"/>
    <property type="match status" value="1"/>
</dbReference>
<comment type="similarity">
    <text evidence="13">Belongs to the helicase family. DinG subfamily.</text>
</comment>
<dbReference type="Proteomes" id="UP001527202">
    <property type="component" value="Unassembled WGS sequence"/>
</dbReference>